<keyword evidence="2" id="KW-1185">Reference proteome</keyword>
<sequence length="151" mass="17393">MKNLLKILIFTIPFAAIGQNDLIGNWQIIAIDNGEIYYHFQKDSLSVYPEFGETELTTSKLNQVKSMAKMMYGHTEFSFDKTGTYKWNMMASMEITGNYIVDETRKIIKLEGENSLGEKSFDDFPFILKDDLLEITVPDSLQLGKFVLKRK</sequence>
<name>A0A1G5KCX4_9FLAO</name>
<organism evidence="1 2">
    <name type="scientific">Flavobacterium caeni</name>
    <dbReference type="NCBI Taxonomy" id="490189"/>
    <lineage>
        <taxon>Bacteria</taxon>
        <taxon>Pseudomonadati</taxon>
        <taxon>Bacteroidota</taxon>
        <taxon>Flavobacteriia</taxon>
        <taxon>Flavobacteriales</taxon>
        <taxon>Flavobacteriaceae</taxon>
        <taxon>Flavobacterium</taxon>
    </lineage>
</organism>
<dbReference type="EMBL" id="FMVF01000028">
    <property type="protein sequence ID" value="SCY98274.1"/>
    <property type="molecule type" value="Genomic_DNA"/>
</dbReference>
<evidence type="ECO:0000313" key="2">
    <source>
        <dbReference type="Proteomes" id="UP000199354"/>
    </source>
</evidence>
<evidence type="ECO:0000313" key="1">
    <source>
        <dbReference type="EMBL" id="SCY98274.1"/>
    </source>
</evidence>
<evidence type="ECO:0008006" key="3">
    <source>
        <dbReference type="Google" id="ProtNLM"/>
    </source>
</evidence>
<proteinExistence type="predicted"/>
<accession>A0A1G5KCX4</accession>
<dbReference type="AlphaFoldDB" id="A0A1G5KCX4"/>
<gene>
    <name evidence="1" type="ORF">SAMN02927903_03232</name>
</gene>
<dbReference type="OrthoDB" id="1496108at2"/>
<reference evidence="1 2" key="1">
    <citation type="submission" date="2016-10" db="EMBL/GenBank/DDBJ databases">
        <authorList>
            <person name="de Groot N.N."/>
        </authorList>
    </citation>
    <scope>NUCLEOTIDE SEQUENCE [LARGE SCALE GENOMIC DNA]</scope>
    <source>
        <strain evidence="1 2">CGMCC 1.7031</strain>
    </source>
</reference>
<dbReference type="Proteomes" id="UP000199354">
    <property type="component" value="Unassembled WGS sequence"/>
</dbReference>
<protein>
    <recommendedName>
        <fullName evidence="3">Lipocalin-like domain-containing protein</fullName>
    </recommendedName>
</protein>
<dbReference type="STRING" id="490189.SAMN02927903_03232"/>
<dbReference type="RefSeq" id="WP_091146976.1">
    <property type="nucleotide sequence ID" value="NZ_FMVF01000028.1"/>
</dbReference>